<name>A0ABW9YBW5_9GAMM</name>
<proteinExistence type="predicted"/>
<sequence>MNSTRTVLLHRDRTPWIRGVGCVPIYVLIEDVATADKALGGKL</sequence>
<dbReference type="InterPro" id="IPR044856">
    <property type="entry name" value="Malate_synth_C_sf"/>
</dbReference>
<accession>A0ABW9YBW5</accession>
<reference evidence="2 3" key="1">
    <citation type="journal article" date="2017" name="Int. J. Syst. Evol. Microbiol.">
        <title>Photobacterium alginatilyticum sp. nov., a marine bacterium isolated from bottom seawater.</title>
        <authorList>
            <person name="Wang X."/>
            <person name="Wang Y."/>
            <person name="Yang X."/>
            <person name="Sun H."/>
            <person name="Li B."/>
            <person name="Zhang X.H."/>
        </authorList>
    </citation>
    <scope>NUCLEOTIDE SEQUENCE [LARGE SCALE GENOMIC DNA]</scope>
    <source>
        <strain evidence="2 3">P03D4</strain>
    </source>
</reference>
<dbReference type="RefSeq" id="WP_160648376.1">
    <property type="nucleotide sequence ID" value="NZ_RSEJ01000001.1"/>
</dbReference>
<dbReference type="InterPro" id="IPR048355">
    <property type="entry name" value="MS_C"/>
</dbReference>
<evidence type="ECO:0000259" key="1">
    <source>
        <dbReference type="Pfam" id="PF20659"/>
    </source>
</evidence>
<protein>
    <recommendedName>
        <fullName evidence="1">Malate synthase C-terminal domain-containing protein</fullName>
    </recommendedName>
</protein>
<feature type="domain" description="Malate synthase C-terminal" evidence="1">
    <location>
        <begin position="15"/>
        <end position="36"/>
    </location>
</feature>
<dbReference type="EMBL" id="RSEJ01000001">
    <property type="protein sequence ID" value="NBI51271.1"/>
    <property type="molecule type" value="Genomic_DNA"/>
</dbReference>
<organism evidence="2 3">
    <name type="scientific">Photobacterium alginatilyticum</name>
    <dbReference type="NCBI Taxonomy" id="1775171"/>
    <lineage>
        <taxon>Bacteria</taxon>
        <taxon>Pseudomonadati</taxon>
        <taxon>Pseudomonadota</taxon>
        <taxon>Gammaproteobacteria</taxon>
        <taxon>Vibrionales</taxon>
        <taxon>Vibrionaceae</taxon>
        <taxon>Photobacterium</taxon>
    </lineage>
</organism>
<gene>
    <name evidence="2" type="ORF">EIZ48_01615</name>
</gene>
<comment type="caution">
    <text evidence="2">The sequence shown here is derived from an EMBL/GenBank/DDBJ whole genome shotgun (WGS) entry which is preliminary data.</text>
</comment>
<dbReference type="Gene3D" id="1.20.1220.12">
    <property type="entry name" value="Malate synthase, domain III"/>
    <property type="match status" value="1"/>
</dbReference>
<evidence type="ECO:0000313" key="3">
    <source>
        <dbReference type="Proteomes" id="UP000738517"/>
    </source>
</evidence>
<dbReference type="Proteomes" id="UP000738517">
    <property type="component" value="Unassembled WGS sequence"/>
</dbReference>
<keyword evidence="3" id="KW-1185">Reference proteome</keyword>
<evidence type="ECO:0000313" key="2">
    <source>
        <dbReference type="EMBL" id="NBI51271.1"/>
    </source>
</evidence>
<dbReference type="Pfam" id="PF20659">
    <property type="entry name" value="MS_C"/>
    <property type="match status" value="1"/>
</dbReference>